<evidence type="ECO:0000313" key="3">
    <source>
        <dbReference type="Proteomes" id="UP000290365"/>
    </source>
</evidence>
<sequence length="190" mass="20330">MVSPESPIFREQAVQQYTQRQKQEVRLRVISPSAFVFFWLALLLTLSVGILGWFIQVPVNISGRGVIVEATGPGQGQKTPAAALFFAPERWKDLRSGQAASISIGSTQLTGKVERVDSNLINPAQVGKYFKSPGELAQAISGPSAMALISLSNAPGASAYVGSICSAQIRLGTQNVLSLLPDAKQILQIH</sequence>
<dbReference type="Proteomes" id="UP000290365">
    <property type="component" value="Chromosome"/>
</dbReference>
<feature type="transmembrane region" description="Helical" evidence="1">
    <location>
        <begin position="29"/>
        <end position="55"/>
    </location>
</feature>
<dbReference type="EMBL" id="CP035758">
    <property type="protein sequence ID" value="QBD80885.1"/>
    <property type="molecule type" value="Genomic_DNA"/>
</dbReference>
<keyword evidence="1" id="KW-0812">Transmembrane</keyword>
<dbReference type="RefSeq" id="WP_129891947.1">
    <property type="nucleotide sequence ID" value="NZ_CP035758.1"/>
</dbReference>
<keyword evidence="1" id="KW-0472">Membrane</keyword>
<organism evidence="2 3">
    <name type="scientific">Ktedonosporobacter rubrisoli</name>
    <dbReference type="NCBI Taxonomy" id="2509675"/>
    <lineage>
        <taxon>Bacteria</taxon>
        <taxon>Bacillati</taxon>
        <taxon>Chloroflexota</taxon>
        <taxon>Ktedonobacteria</taxon>
        <taxon>Ktedonobacterales</taxon>
        <taxon>Ktedonosporobacteraceae</taxon>
        <taxon>Ktedonosporobacter</taxon>
    </lineage>
</organism>
<gene>
    <name evidence="2" type="ORF">EPA93_34920</name>
</gene>
<keyword evidence="1" id="KW-1133">Transmembrane helix</keyword>
<accession>A0A4P6JZ65</accession>
<evidence type="ECO:0000256" key="1">
    <source>
        <dbReference type="SAM" id="Phobius"/>
    </source>
</evidence>
<reference evidence="2 3" key="1">
    <citation type="submission" date="2019-01" db="EMBL/GenBank/DDBJ databases">
        <title>Ktedonosporobacter rubrisoli SCAWS-G2.</title>
        <authorList>
            <person name="Huang Y."/>
            <person name="Yan B."/>
        </authorList>
    </citation>
    <scope>NUCLEOTIDE SEQUENCE [LARGE SCALE GENOMIC DNA]</scope>
    <source>
        <strain evidence="2 3">SCAWS-G2</strain>
    </source>
</reference>
<keyword evidence="3" id="KW-1185">Reference proteome</keyword>
<dbReference type="KEGG" id="kbs:EPA93_34920"/>
<name>A0A4P6JZ65_KTERU</name>
<dbReference type="OrthoDB" id="161671at2"/>
<protein>
    <submittedName>
        <fullName evidence="2">Uncharacterized protein</fullName>
    </submittedName>
</protein>
<evidence type="ECO:0000313" key="2">
    <source>
        <dbReference type="EMBL" id="QBD80885.1"/>
    </source>
</evidence>
<dbReference type="AlphaFoldDB" id="A0A4P6JZ65"/>
<proteinExistence type="predicted"/>